<dbReference type="PANTHER" id="PTHR23073">
    <property type="entry name" value="26S PROTEASOME REGULATORY SUBUNIT"/>
    <property type="match status" value="1"/>
</dbReference>
<name>A0A4P7D5F1_9BURK</name>
<dbReference type="GO" id="GO:0005524">
    <property type="term" value="F:ATP binding"/>
    <property type="evidence" value="ECO:0007669"/>
    <property type="project" value="UniProtKB-KW"/>
</dbReference>
<dbReference type="SMART" id="SM00382">
    <property type="entry name" value="AAA"/>
    <property type="match status" value="1"/>
</dbReference>
<sequence length="891" mass="98810">MMDEDLSGFVDEHGKTHDLEEHIDDLKKIDGFRQESALFRAKGNDALKDLIDEKVKISDPTRYEQAKAVRVALQVSRAFEEPPPFLKKLTWVDDFVTLSKDSRSVLVAAESMRAFVATNEHTLSKPVMRCWYWIVRELFTAAEPDWAVGGARAGEGAKQEAKKEEKEEEKASAKAEEKKVPDGIVTGYTTAHCVYAVMELSNSLMATYEVCRYLSDVSKKLKDIAASNVPPQWQAIEKQRIAVSCENTLKRQVPFLAFKLVKFDDGKGKESLTGETVAHYVDTTLKTHVVQALTDVQEELKALVCEIENYRQSEGKQQSRAQSELGHSMAFAGIRNAAIRATKAVRALNACDNQWAVAGEQFRLAGRALKDQLSAAKKYLSGVIDQQLAASALGDGSQWEPAELAFAAHAYVVLTKDEPTRDDERLHKAAALLQRSFAADGTVMIRRSYHFNGTTGFRPANSAVVAAAADLLREVNFPLDVKFVPRLSRSLIPRATTTNDAIDGWRGRGGRLDMLETASAVEALASVNRLLDDGINQIILDHFSVKYPQQAGLKLDDLFYPDYGLACDAPEGAPVSPLVRPSCAIVFQQMHAHVNRTGNKSLHSLVLHGPAGTGKTTLVEALAQTCGVPMVEVTPSDLAKGGEAKLERRARTVFEALSLLTHVVVLFDEFDPILRRRDPTGKEKFTYFSFLTPGMLPKLKNLSEKGKKQSVAYVLITNLLGTLDEAAVRKGRFEEKLAVFSPDPLSRLGRLTILTNQLAAANAKAAPLPNEIRLREVVYKTGGLGMPALTEAGWYVKPRKGNTEDRCPINYIFGHIDKIDRLRLDTTEPEDRFTGALRGEGKAAERERDQWQWLHDWDVAVEKLSPEKDHDVLEERPTKLTPPVRSKEDGR</sequence>
<dbReference type="SUPFAM" id="SSF52540">
    <property type="entry name" value="P-loop containing nucleoside triphosphate hydrolases"/>
    <property type="match status" value="1"/>
</dbReference>
<feature type="region of interest" description="Disordered" evidence="4">
    <location>
        <begin position="865"/>
        <end position="891"/>
    </location>
</feature>
<evidence type="ECO:0000256" key="4">
    <source>
        <dbReference type="SAM" id="MobiDB-lite"/>
    </source>
</evidence>
<keyword evidence="3" id="KW-0067">ATP-binding</keyword>
<evidence type="ECO:0000256" key="1">
    <source>
        <dbReference type="ARBA" id="ARBA00006914"/>
    </source>
</evidence>
<dbReference type="KEGG" id="ppai:E1956_35835"/>
<dbReference type="InterPro" id="IPR050221">
    <property type="entry name" value="26S_Proteasome_ATPase"/>
</dbReference>
<dbReference type="Pfam" id="PF00004">
    <property type="entry name" value="AAA"/>
    <property type="match status" value="1"/>
</dbReference>
<proteinExistence type="inferred from homology"/>
<evidence type="ECO:0000313" key="7">
    <source>
        <dbReference type="Proteomes" id="UP000295727"/>
    </source>
</evidence>
<feature type="region of interest" description="Disordered" evidence="4">
    <location>
        <begin position="151"/>
        <end position="176"/>
    </location>
</feature>
<evidence type="ECO:0000313" key="6">
    <source>
        <dbReference type="EMBL" id="QBR02597.1"/>
    </source>
</evidence>
<evidence type="ECO:0000259" key="5">
    <source>
        <dbReference type="SMART" id="SM00382"/>
    </source>
</evidence>
<gene>
    <name evidence="6" type="ORF">E1956_35835</name>
</gene>
<organism evidence="6 7">
    <name type="scientific">Paraburkholderia pallida</name>
    <dbReference type="NCBI Taxonomy" id="2547399"/>
    <lineage>
        <taxon>Bacteria</taxon>
        <taxon>Pseudomonadati</taxon>
        <taxon>Pseudomonadota</taxon>
        <taxon>Betaproteobacteria</taxon>
        <taxon>Burkholderiales</taxon>
        <taxon>Burkholderiaceae</taxon>
        <taxon>Paraburkholderia</taxon>
    </lineage>
</organism>
<dbReference type="Proteomes" id="UP000295727">
    <property type="component" value="Chromosome 4"/>
</dbReference>
<dbReference type="EMBL" id="CP038151">
    <property type="protein sequence ID" value="QBR02597.1"/>
    <property type="molecule type" value="Genomic_DNA"/>
</dbReference>
<accession>A0A4P7D5F1</accession>
<dbReference type="InterPro" id="IPR027417">
    <property type="entry name" value="P-loop_NTPase"/>
</dbReference>
<dbReference type="InterPro" id="IPR003593">
    <property type="entry name" value="AAA+_ATPase"/>
</dbReference>
<dbReference type="OrthoDB" id="9802352at2"/>
<feature type="domain" description="AAA+ ATPase" evidence="5">
    <location>
        <begin position="601"/>
        <end position="743"/>
    </location>
</feature>
<feature type="compositionally biased region" description="Basic and acidic residues" evidence="4">
    <location>
        <begin position="865"/>
        <end position="878"/>
    </location>
</feature>
<protein>
    <submittedName>
        <fullName evidence="6">AAA family ATPase</fullName>
    </submittedName>
</protein>
<keyword evidence="2" id="KW-0547">Nucleotide-binding</keyword>
<comment type="similarity">
    <text evidence="1">Belongs to the AAA ATPase family.</text>
</comment>
<dbReference type="GO" id="GO:0016887">
    <property type="term" value="F:ATP hydrolysis activity"/>
    <property type="evidence" value="ECO:0007669"/>
    <property type="project" value="InterPro"/>
</dbReference>
<feature type="compositionally biased region" description="Basic and acidic residues" evidence="4">
    <location>
        <begin position="155"/>
        <end position="176"/>
    </location>
</feature>
<dbReference type="Gene3D" id="3.40.50.300">
    <property type="entry name" value="P-loop containing nucleotide triphosphate hydrolases"/>
    <property type="match status" value="1"/>
</dbReference>
<dbReference type="CDD" id="cd19481">
    <property type="entry name" value="RecA-like_protease"/>
    <property type="match status" value="1"/>
</dbReference>
<evidence type="ECO:0000256" key="2">
    <source>
        <dbReference type="ARBA" id="ARBA00022741"/>
    </source>
</evidence>
<dbReference type="InterPro" id="IPR003959">
    <property type="entry name" value="ATPase_AAA_core"/>
</dbReference>
<dbReference type="RefSeq" id="WP_134758117.1">
    <property type="nucleotide sequence ID" value="NZ_CP038151.1"/>
</dbReference>
<reference evidence="6 7" key="1">
    <citation type="submission" date="2019-03" db="EMBL/GenBank/DDBJ databases">
        <title>Paraburkholderia sp. 7MH5, isolated from subtropical forest soil.</title>
        <authorList>
            <person name="Gao Z.-H."/>
            <person name="Qiu L.-H."/>
        </authorList>
    </citation>
    <scope>NUCLEOTIDE SEQUENCE [LARGE SCALE GENOMIC DNA]</scope>
    <source>
        <strain evidence="6 7">7MH5</strain>
    </source>
</reference>
<keyword evidence="7" id="KW-1185">Reference proteome</keyword>
<evidence type="ECO:0000256" key="3">
    <source>
        <dbReference type="ARBA" id="ARBA00022840"/>
    </source>
</evidence>
<dbReference type="AlphaFoldDB" id="A0A4P7D5F1"/>